<evidence type="ECO:0000313" key="2">
    <source>
        <dbReference type="Proteomes" id="UP000509791"/>
    </source>
</evidence>
<dbReference type="InterPro" id="IPR002491">
    <property type="entry name" value="ABC_transptr_periplasmic_BD"/>
</dbReference>
<organism evidence="1 2">
    <name type="scientific">Streptococcus thermophilus</name>
    <dbReference type="NCBI Taxonomy" id="1308"/>
    <lineage>
        <taxon>Bacteria</taxon>
        <taxon>Bacillati</taxon>
        <taxon>Bacillota</taxon>
        <taxon>Bacilli</taxon>
        <taxon>Lactobacillales</taxon>
        <taxon>Streptococcaceae</taxon>
        <taxon>Streptococcus</taxon>
    </lineage>
</organism>
<dbReference type="Proteomes" id="UP000509791">
    <property type="component" value="Chromosome"/>
</dbReference>
<evidence type="ECO:0000313" key="1">
    <source>
        <dbReference type="EMBL" id="CAD0152309.1"/>
    </source>
</evidence>
<reference evidence="1 2" key="1">
    <citation type="submission" date="2020-06" db="EMBL/GenBank/DDBJ databases">
        <authorList>
            <person name="Chuat V."/>
        </authorList>
    </citation>
    <scope>NUCLEOTIDE SEQUENCE [LARGE SCALE GENOMIC DNA]</scope>
    <source>
        <strain evidence="1">STH_CIRM_998</strain>
    </source>
</reference>
<dbReference type="Pfam" id="PF01497">
    <property type="entry name" value="Peripla_BP_2"/>
    <property type="match status" value="1"/>
</dbReference>
<dbReference type="PROSITE" id="PS50983">
    <property type="entry name" value="FE_B12_PBP"/>
    <property type="match status" value="1"/>
</dbReference>
<protein>
    <submittedName>
        <fullName evidence="1">Ferrichrome ABC transporter, substrate-binding protein, truncated</fullName>
    </submittedName>
</protein>
<dbReference type="KEGG" id="sths:AVT04_00410"/>
<dbReference type="EMBL" id="LR822027">
    <property type="protein sequence ID" value="CAD0152309.1"/>
    <property type="molecule type" value="Genomic_DNA"/>
</dbReference>
<gene>
    <name evidence="1" type="ORF">STHERMO_1028</name>
</gene>
<name>A0A2S4DXE5_STRTR</name>
<dbReference type="RefSeq" id="WP_002948373.1">
    <property type="nucleotide sequence ID" value="NZ_CAKMCU010000011.1"/>
</dbReference>
<proteinExistence type="predicted"/>
<dbReference type="Gene3D" id="3.40.50.1980">
    <property type="entry name" value="Nitrogenase molybdenum iron protein domain"/>
    <property type="match status" value="1"/>
</dbReference>
<accession>A0A2S4DXE5</accession>
<dbReference type="AlphaFoldDB" id="A0A2S4DXE5"/>
<dbReference type="SUPFAM" id="SSF53807">
    <property type="entry name" value="Helical backbone' metal receptor"/>
    <property type="match status" value="1"/>
</dbReference>
<sequence>MISVGWQENPDLEKIVELEPDLILMTGERKDLYEDLSEIAPTVGYL</sequence>